<dbReference type="WBParaSite" id="PS1159_v2.g17504.t1">
    <property type="protein sequence ID" value="PS1159_v2.g17504.t1"/>
    <property type="gene ID" value="PS1159_v2.g17504"/>
</dbReference>
<evidence type="ECO:0000313" key="1">
    <source>
        <dbReference type="Proteomes" id="UP000887580"/>
    </source>
</evidence>
<proteinExistence type="predicted"/>
<reference evidence="2" key="1">
    <citation type="submission" date="2022-11" db="UniProtKB">
        <authorList>
            <consortium name="WormBaseParasite"/>
        </authorList>
    </citation>
    <scope>IDENTIFICATION</scope>
</reference>
<protein>
    <submittedName>
        <fullName evidence="2">Ovule protein</fullName>
    </submittedName>
</protein>
<dbReference type="Proteomes" id="UP000887580">
    <property type="component" value="Unplaced"/>
</dbReference>
<accession>A0AC35FHB5</accession>
<name>A0AC35FHB5_9BILA</name>
<organism evidence="1 2">
    <name type="scientific">Panagrolaimus sp. PS1159</name>
    <dbReference type="NCBI Taxonomy" id="55785"/>
    <lineage>
        <taxon>Eukaryota</taxon>
        <taxon>Metazoa</taxon>
        <taxon>Ecdysozoa</taxon>
        <taxon>Nematoda</taxon>
        <taxon>Chromadorea</taxon>
        <taxon>Rhabditida</taxon>
        <taxon>Tylenchina</taxon>
        <taxon>Panagrolaimomorpha</taxon>
        <taxon>Panagrolaimoidea</taxon>
        <taxon>Panagrolaimidae</taxon>
        <taxon>Panagrolaimus</taxon>
    </lineage>
</organism>
<sequence length="71" mass="8393">MTLYIIVKIVSFGSIDFWIFPNLLNTRLGRKPYSPRIQITFITRGCTNDVMTWPKEQDKIFHTHSQSTYEP</sequence>
<evidence type="ECO:0000313" key="2">
    <source>
        <dbReference type="WBParaSite" id="PS1159_v2.g17504.t1"/>
    </source>
</evidence>